<accession>A0AB33R7L0</accession>
<dbReference type="Proteomes" id="UP000009215">
    <property type="component" value="Chromosome"/>
</dbReference>
<reference evidence="2 3" key="1">
    <citation type="submission" date="2012-05" db="EMBL/GenBank/DDBJ databases">
        <title>Complete genome sequence of a Streptococcus dysgalactiae subsp. equisimilis strain possessing Lancefield's group A antigen.</title>
        <authorList>
            <person name="Luetticken R."/>
            <person name="Bruellhoff K."/>
            <person name="Van der Linden M."/>
            <person name="Peltroche-Llacsahuanga H."/>
            <person name="Blom J."/>
            <person name="Weber-Lehmann J."/>
            <person name="Ferretti J.J."/>
            <person name="McShan W.M."/>
        </authorList>
    </citation>
    <scope>NUCLEOTIDE SEQUENCE [LARGE SCALE GENOMIC DNA]</scope>
    <source>
        <strain evidence="2 3">AC-2713</strain>
    </source>
</reference>
<sequence>MIQIEKSKKRRFLMKSRRIKCITLLCIAVISANISLPSISVLANEQDNTTLNYSSEAVIVTDTELIINGHSYTEQELVELLETATPQPQIQPRSAIAIGGAAYYAGSYFIPGVGQVLLAATGAVVIAGATIYAAHWAANTIKNFFNSEDNMTANDIISNRRKAGVRREFPGEYLNKTLKEIKKKQMQEMLERKKLKNSYKMDGLKNEKLYSKGSC</sequence>
<evidence type="ECO:0000313" key="2">
    <source>
        <dbReference type="EMBL" id="CCI63486.1"/>
    </source>
</evidence>
<evidence type="ECO:0000313" key="3">
    <source>
        <dbReference type="Proteomes" id="UP000009215"/>
    </source>
</evidence>
<proteinExistence type="predicted"/>
<feature type="chain" id="PRO_5044214753" evidence="1">
    <location>
        <begin position="44"/>
        <end position="215"/>
    </location>
</feature>
<name>A0AB33R7L0_STREQ</name>
<dbReference type="AlphaFoldDB" id="A0AB33R7L0"/>
<keyword evidence="1" id="KW-0732">Signal</keyword>
<gene>
    <name evidence="2" type="ORF">SDSE_2005</name>
</gene>
<protein>
    <submittedName>
        <fullName evidence="2">Uncharacterized protein</fullName>
    </submittedName>
</protein>
<organism evidence="2 3">
    <name type="scientific">Streptococcus dysgalactiae subsp. equisimilis AC-2713</name>
    <dbReference type="NCBI Taxonomy" id="759913"/>
    <lineage>
        <taxon>Bacteria</taxon>
        <taxon>Bacillati</taxon>
        <taxon>Bacillota</taxon>
        <taxon>Bacilli</taxon>
        <taxon>Lactobacillales</taxon>
        <taxon>Streptococcaceae</taxon>
        <taxon>Streptococcus</taxon>
    </lineage>
</organism>
<dbReference type="KEGG" id="sdc:SDSE_2005"/>
<evidence type="ECO:0000256" key="1">
    <source>
        <dbReference type="SAM" id="SignalP"/>
    </source>
</evidence>
<dbReference type="EMBL" id="HE858529">
    <property type="protein sequence ID" value="CCI63486.1"/>
    <property type="molecule type" value="Genomic_DNA"/>
</dbReference>
<feature type="signal peptide" evidence="1">
    <location>
        <begin position="1"/>
        <end position="43"/>
    </location>
</feature>